<keyword evidence="2" id="KW-1185">Reference proteome</keyword>
<dbReference type="EMBL" id="CM051396">
    <property type="protein sequence ID" value="KAJ4723818.1"/>
    <property type="molecule type" value="Genomic_DNA"/>
</dbReference>
<comment type="caution">
    <text evidence="1">The sequence shown here is derived from an EMBL/GenBank/DDBJ whole genome shotgun (WGS) entry which is preliminary data.</text>
</comment>
<protein>
    <submittedName>
        <fullName evidence="1">Inactive leucine-rich repeat receptor-like protein kinase</fullName>
    </submittedName>
</protein>
<dbReference type="Proteomes" id="UP001164539">
    <property type="component" value="Chromosome 3"/>
</dbReference>
<reference evidence="1 2" key="1">
    <citation type="journal article" date="2023" name="Science">
        <title>Complex scaffold remodeling in plant triterpene biosynthesis.</title>
        <authorList>
            <person name="De La Pena R."/>
            <person name="Hodgson H."/>
            <person name="Liu J.C."/>
            <person name="Stephenson M.J."/>
            <person name="Martin A.C."/>
            <person name="Owen C."/>
            <person name="Harkess A."/>
            <person name="Leebens-Mack J."/>
            <person name="Jimenez L.E."/>
            <person name="Osbourn A."/>
            <person name="Sattely E.S."/>
        </authorList>
    </citation>
    <scope>NUCLEOTIDE SEQUENCE [LARGE SCALE GENOMIC DNA]</scope>
    <source>
        <strain evidence="2">cv. JPN11</strain>
        <tissue evidence="1">Leaf</tissue>
    </source>
</reference>
<accession>A0ACC1YLA4</accession>
<gene>
    <name evidence="1" type="ORF">OWV82_007141</name>
</gene>
<proteinExistence type="predicted"/>
<organism evidence="1 2">
    <name type="scientific">Melia azedarach</name>
    <name type="common">Chinaberry tree</name>
    <dbReference type="NCBI Taxonomy" id="155640"/>
    <lineage>
        <taxon>Eukaryota</taxon>
        <taxon>Viridiplantae</taxon>
        <taxon>Streptophyta</taxon>
        <taxon>Embryophyta</taxon>
        <taxon>Tracheophyta</taxon>
        <taxon>Spermatophyta</taxon>
        <taxon>Magnoliopsida</taxon>
        <taxon>eudicotyledons</taxon>
        <taxon>Gunneridae</taxon>
        <taxon>Pentapetalae</taxon>
        <taxon>rosids</taxon>
        <taxon>malvids</taxon>
        <taxon>Sapindales</taxon>
        <taxon>Meliaceae</taxon>
        <taxon>Melia</taxon>
    </lineage>
</organism>
<evidence type="ECO:0000313" key="2">
    <source>
        <dbReference type="Proteomes" id="UP001164539"/>
    </source>
</evidence>
<name>A0ACC1YLA4_MELAZ</name>
<sequence>MYSWLKGIKSSVRYPFGYLNSWKFDINEYSICPFPGIECWNPKENRVTSITLGEMSLQGQFPKGIENCRSLTELDLSGNNFSVPILSNIGEIIPFVTELDLSVNNFSGEIPPSLENCIYLNFLRLDNKKLQGQIPPQLAQLNRLNWFTVSNNLLLGPIPEFVGFSLSSDDCAGSLGLFEAPLEPCKKRKKII</sequence>
<evidence type="ECO:0000313" key="1">
    <source>
        <dbReference type="EMBL" id="KAJ4723818.1"/>
    </source>
</evidence>